<accession>A0A0W0SBC7</accession>
<dbReference type="GO" id="GO:0016740">
    <property type="term" value="F:transferase activity"/>
    <property type="evidence" value="ECO:0007669"/>
    <property type="project" value="UniProtKB-KW"/>
</dbReference>
<dbReference type="SMART" id="SM00248">
    <property type="entry name" value="ANK"/>
    <property type="match status" value="5"/>
</dbReference>
<dbReference type="PROSITE" id="PS50088">
    <property type="entry name" value="ANK_REPEAT"/>
    <property type="match status" value="3"/>
</dbReference>
<reference evidence="5 7" key="2">
    <citation type="submission" date="2018-12" db="EMBL/GenBank/DDBJ databases">
        <authorList>
            <consortium name="Pathogen Informatics"/>
        </authorList>
    </citation>
    <scope>NUCLEOTIDE SEQUENCE [LARGE SCALE GENOMIC DNA]</scope>
    <source>
        <strain evidence="5 7">NCTC11976</strain>
    </source>
</reference>
<evidence type="ECO:0000256" key="3">
    <source>
        <dbReference type="PROSITE-ProRule" id="PRU00023"/>
    </source>
</evidence>
<dbReference type="PANTHER" id="PTHR24198">
    <property type="entry name" value="ANKYRIN REPEAT AND PROTEIN KINASE DOMAIN-CONTAINING PROTEIN"/>
    <property type="match status" value="1"/>
</dbReference>
<evidence type="ECO:0000313" key="4">
    <source>
        <dbReference type="EMBL" id="KTC80663.1"/>
    </source>
</evidence>
<feature type="repeat" description="ANK" evidence="3">
    <location>
        <begin position="456"/>
        <end position="488"/>
    </location>
</feature>
<dbReference type="AlphaFoldDB" id="A0A0W0SBC7"/>
<dbReference type="OrthoDB" id="5648561at2"/>
<feature type="repeat" description="ANK" evidence="3">
    <location>
        <begin position="360"/>
        <end position="392"/>
    </location>
</feature>
<dbReference type="STRING" id="28084.Lche_2683"/>
<dbReference type="Gene3D" id="1.25.40.20">
    <property type="entry name" value="Ankyrin repeat-containing domain"/>
    <property type="match status" value="1"/>
</dbReference>
<dbReference type="Pfam" id="PF12796">
    <property type="entry name" value="Ank_2"/>
    <property type="match status" value="2"/>
</dbReference>
<dbReference type="Proteomes" id="UP000277577">
    <property type="component" value="Chromosome"/>
</dbReference>
<keyword evidence="7" id="KW-1185">Reference proteome</keyword>
<dbReference type="PANTHER" id="PTHR24198:SF165">
    <property type="entry name" value="ANKYRIN REPEAT-CONTAINING PROTEIN-RELATED"/>
    <property type="match status" value="1"/>
</dbReference>
<dbReference type="PROSITE" id="PS50297">
    <property type="entry name" value="ANK_REP_REGION"/>
    <property type="match status" value="1"/>
</dbReference>
<dbReference type="EMBL" id="LNXW01000013">
    <property type="protein sequence ID" value="KTC80663.1"/>
    <property type="molecule type" value="Genomic_DNA"/>
</dbReference>
<keyword evidence="2 3" id="KW-0040">ANK repeat</keyword>
<evidence type="ECO:0000256" key="2">
    <source>
        <dbReference type="ARBA" id="ARBA00023043"/>
    </source>
</evidence>
<dbReference type="InterPro" id="IPR002110">
    <property type="entry name" value="Ankyrin_rpt"/>
</dbReference>
<gene>
    <name evidence="4" type="ORF">Lche_2683</name>
    <name evidence="5" type="ORF">NCTC11976_00919</name>
</gene>
<protein>
    <submittedName>
        <fullName evidence="4">Glycosyltransferase</fullName>
    </submittedName>
</protein>
<dbReference type="RefSeq" id="WP_028382546.1">
    <property type="nucleotide sequence ID" value="NZ_CAAAIT010000005.1"/>
</dbReference>
<dbReference type="InterPro" id="IPR036770">
    <property type="entry name" value="Ankyrin_rpt-contain_sf"/>
</dbReference>
<feature type="repeat" description="ANK" evidence="3">
    <location>
        <begin position="294"/>
        <end position="326"/>
    </location>
</feature>
<keyword evidence="4" id="KW-0808">Transferase</keyword>
<evidence type="ECO:0000256" key="1">
    <source>
        <dbReference type="ARBA" id="ARBA00022737"/>
    </source>
</evidence>
<proteinExistence type="predicted"/>
<organism evidence="4 6">
    <name type="scientific">Legionella cherrii</name>
    <dbReference type="NCBI Taxonomy" id="28084"/>
    <lineage>
        <taxon>Bacteria</taxon>
        <taxon>Pseudomonadati</taxon>
        <taxon>Pseudomonadota</taxon>
        <taxon>Gammaproteobacteria</taxon>
        <taxon>Legionellales</taxon>
        <taxon>Legionellaceae</taxon>
        <taxon>Legionella</taxon>
    </lineage>
</organism>
<dbReference type="EMBL" id="LR134173">
    <property type="protein sequence ID" value="VEB34592.1"/>
    <property type="molecule type" value="Genomic_DNA"/>
</dbReference>
<reference evidence="4 6" key="1">
    <citation type="submission" date="2015-11" db="EMBL/GenBank/DDBJ databases">
        <title>Genomic analysis of 38 Legionella species identifies large and diverse effector repertoires.</title>
        <authorList>
            <person name="Burstein D."/>
            <person name="Amaro F."/>
            <person name="Zusman T."/>
            <person name="Lifshitz Z."/>
            <person name="Cohen O."/>
            <person name="Gilbert J.A."/>
            <person name="Pupko T."/>
            <person name="Shuman H.A."/>
            <person name="Segal G."/>
        </authorList>
    </citation>
    <scope>NUCLEOTIDE SEQUENCE [LARGE SCALE GENOMIC DNA]</scope>
    <source>
        <strain evidence="4 6">ORW</strain>
    </source>
</reference>
<keyword evidence="1" id="KW-0677">Repeat</keyword>
<evidence type="ECO:0000313" key="6">
    <source>
        <dbReference type="Proteomes" id="UP000054921"/>
    </source>
</evidence>
<sequence length="652" mass="73588">MEEKVETTLSKHSQLISLMKVLGYTSDEDGICNGYAYMGMQALFANELGVFKQRVDHLLNIPLNDFEKEAAIQFDSQPTGGKETKETLLKKILEDYLKSKDLLVDTLAFFDGIELTQQRSLYPHLFDSEENLEQGDFIKFTIPQKIEDKGGIVALPPVLSGAYQQKEMTTEYLTLLREKINAMIPKPTEPVGLAISGHGLRHAITVCFNPKQDKWILIDANTPPAQEYSDDGAIAQALLIEGACSTNGTGVINTRVFTMSGNEPLQHVLTEWMQEVQKLSEQDMATKTKWEDSRGGTLLNTVVYNNNYEHISRLAEQGADVNKQTSDKYTPLLIAIFRNNIESVRELLKCGAAPETDPYNINTPLRVAIAKKNMDIVEMLLKNGADPNFQPYFSQTAFEDAIKQNDYNLVKLMLDYGGRPCGSNFGTVMEETLSRGDFESFKALLEHGFKPGELERDNNLLLLAVQNNQFELAKLLLEYGANPRDEDTNRKESAREYAEKNNLVDFLDLFDHPPEATQKNAAPKDDAQATTNFIDDLKKYCVTRRAEWDLIPKWLHVNKKDIESARFRTKMSVLKFGFSVEDKIKAAEKLIDALENKEGREPLSDFDIAALLSSRLYSTVVAKHKSIFNALEEVIDYKNRTQENKAFSNRAA</sequence>
<dbReference type="PATRIC" id="fig|28084.5.peg.2903"/>
<evidence type="ECO:0000313" key="5">
    <source>
        <dbReference type="EMBL" id="VEB34592.1"/>
    </source>
</evidence>
<dbReference type="Proteomes" id="UP000054921">
    <property type="component" value="Unassembled WGS sequence"/>
</dbReference>
<evidence type="ECO:0000313" key="7">
    <source>
        <dbReference type="Proteomes" id="UP000277577"/>
    </source>
</evidence>
<name>A0A0W0SBC7_9GAMM</name>
<dbReference type="SUPFAM" id="SSF48403">
    <property type="entry name" value="Ankyrin repeat"/>
    <property type="match status" value="1"/>
</dbReference>